<name>A0A6J5L6A7_9CAUD</name>
<organism evidence="1">
    <name type="scientific">uncultured Caudovirales phage</name>
    <dbReference type="NCBI Taxonomy" id="2100421"/>
    <lineage>
        <taxon>Viruses</taxon>
        <taxon>Duplodnaviria</taxon>
        <taxon>Heunggongvirae</taxon>
        <taxon>Uroviricota</taxon>
        <taxon>Caudoviricetes</taxon>
        <taxon>Peduoviridae</taxon>
        <taxon>Maltschvirus</taxon>
        <taxon>Maltschvirus maltsch</taxon>
    </lineage>
</organism>
<dbReference type="EMBL" id="LR796235">
    <property type="protein sequence ID" value="CAB4129894.1"/>
    <property type="molecule type" value="Genomic_DNA"/>
</dbReference>
<evidence type="ECO:0000313" key="1">
    <source>
        <dbReference type="EMBL" id="CAB4129894.1"/>
    </source>
</evidence>
<gene>
    <name evidence="1" type="ORF">UFOVP117_152</name>
</gene>
<proteinExistence type="predicted"/>
<sequence length="59" mass="7052">MKTLWKTLIYPFQMIWDSIFDNDAHKIVSKRGLIELMKHDEEAGMYDVDFSEKSKENLD</sequence>
<accession>A0A6J5L6A7</accession>
<protein>
    <submittedName>
        <fullName evidence="1">Uncharacterized protein</fullName>
    </submittedName>
</protein>
<reference evidence="1" key="1">
    <citation type="submission" date="2020-04" db="EMBL/GenBank/DDBJ databases">
        <authorList>
            <person name="Chiriac C."/>
            <person name="Salcher M."/>
            <person name="Ghai R."/>
            <person name="Kavagutti S V."/>
        </authorList>
    </citation>
    <scope>NUCLEOTIDE SEQUENCE</scope>
</reference>